<dbReference type="Proteomes" id="UP000306319">
    <property type="component" value="Unassembled WGS sequence"/>
</dbReference>
<proteinExistence type="predicted"/>
<organism evidence="1 2">
    <name type="scientific">Lepagella muris</name>
    <dbReference type="NCBI Taxonomy" id="3032870"/>
    <lineage>
        <taxon>Bacteria</taxon>
        <taxon>Pseudomonadati</taxon>
        <taxon>Bacteroidota</taxon>
        <taxon>Bacteroidia</taxon>
        <taxon>Bacteroidales</taxon>
        <taxon>Muribaculaceae</taxon>
        <taxon>Lepagella</taxon>
    </lineage>
</organism>
<dbReference type="EMBL" id="SRYB01000001">
    <property type="protein sequence ID" value="TGY80902.1"/>
    <property type="molecule type" value="Genomic_DNA"/>
</dbReference>
<name>A0AC61RIE1_9BACT</name>
<comment type="caution">
    <text evidence="1">The sequence shown here is derived from an EMBL/GenBank/DDBJ whole genome shotgun (WGS) entry which is preliminary data.</text>
</comment>
<keyword evidence="2" id="KW-1185">Reference proteome</keyword>
<gene>
    <name evidence="1" type="ORF">E5331_00555</name>
</gene>
<sequence>MERDYQRNTFYKSEKWLNPPDSPSTGSIVCYDGMVDYSDGPDRCVFLEVADCHQKIRLHKAHTDSLDSFVDKLRAMRNEIDGFINHLEQIKK</sequence>
<accession>A0AC61RIE1</accession>
<evidence type="ECO:0000313" key="1">
    <source>
        <dbReference type="EMBL" id="TGY80902.1"/>
    </source>
</evidence>
<reference evidence="1" key="1">
    <citation type="submission" date="2019-04" db="EMBL/GenBank/DDBJ databases">
        <title>Microbes associate with the intestines of laboratory mice.</title>
        <authorList>
            <person name="Navarre W."/>
            <person name="Wong E."/>
            <person name="Huang K."/>
            <person name="Tropini C."/>
            <person name="Ng K."/>
            <person name="Yu B."/>
        </authorList>
    </citation>
    <scope>NUCLEOTIDE SEQUENCE</scope>
    <source>
        <strain evidence="1">NM04_E33</strain>
    </source>
</reference>
<protein>
    <submittedName>
        <fullName evidence="1">Uncharacterized protein</fullName>
    </submittedName>
</protein>
<evidence type="ECO:0000313" key="2">
    <source>
        <dbReference type="Proteomes" id="UP000306319"/>
    </source>
</evidence>